<protein>
    <submittedName>
        <fullName evidence="2">Uncharacterized protein</fullName>
    </submittedName>
</protein>
<reference evidence="2 3" key="1">
    <citation type="submission" date="2015-03" db="EMBL/GenBank/DDBJ databases">
        <authorList>
            <person name="Murphy D."/>
        </authorList>
    </citation>
    <scope>NUCLEOTIDE SEQUENCE [LARGE SCALE GENOMIC DNA]</scope>
    <source>
        <strain evidence="2 3">FCF326</strain>
    </source>
</reference>
<feature type="compositionally biased region" description="Basic and acidic residues" evidence="1">
    <location>
        <begin position="23"/>
        <end position="33"/>
    </location>
</feature>
<dbReference type="EMBL" id="CPYI01000003">
    <property type="protein sequence ID" value="CNE36611.1"/>
    <property type="molecule type" value="Genomic_DNA"/>
</dbReference>
<organism evidence="2 3">
    <name type="scientific">Yersinia kristensenii</name>
    <dbReference type="NCBI Taxonomy" id="28152"/>
    <lineage>
        <taxon>Bacteria</taxon>
        <taxon>Pseudomonadati</taxon>
        <taxon>Pseudomonadota</taxon>
        <taxon>Gammaproteobacteria</taxon>
        <taxon>Enterobacterales</taxon>
        <taxon>Yersiniaceae</taxon>
        <taxon>Yersinia</taxon>
    </lineage>
</organism>
<feature type="region of interest" description="Disordered" evidence="1">
    <location>
        <begin position="10"/>
        <end position="33"/>
    </location>
</feature>
<name>A0A0T9KWH5_YERKR</name>
<dbReference type="AlphaFoldDB" id="A0A0T9KWH5"/>
<gene>
    <name evidence="2" type="ORF">ERS008491_01090</name>
</gene>
<evidence type="ECO:0000313" key="3">
    <source>
        <dbReference type="Proteomes" id="UP000045824"/>
    </source>
</evidence>
<evidence type="ECO:0000313" key="2">
    <source>
        <dbReference type="EMBL" id="CNE36611.1"/>
    </source>
</evidence>
<dbReference type="Proteomes" id="UP000045824">
    <property type="component" value="Unassembled WGS sequence"/>
</dbReference>
<proteinExistence type="predicted"/>
<sequence>MIISVEEEIAHHEQQQKLPPAVIREHTPHAIQH</sequence>
<accession>A0A0T9KWH5</accession>
<evidence type="ECO:0000256" key="1">
    <source>
        <dbReference type="SAM" id="MobiDB-lite"/>
    </source>
</evidence>